<evidence type="ECO:0000256" key="4">
    <source>
        <dbReference type="ARBA" id="ARBA00022741"/>
    </source>
</evidence>
<comment type="cofactor">
    <cofactor evidence="9">
        <name>Mg(2+)</name>
        <dbReference type="ChEBI" id="CHEBI:18420"/>
    </cofactor>
    <text evidence="9">Binds 1 Mg(2+) ion per subunit.</text>
</comment>
<evidence type="ECO:0000256" key="7">
    <source>
        <dbReference type="ARBA" id="ARBA00023134"/>
    </source>
</evidence>
<dbReference type="FunFam" id="1.10.300.10:FF:000002">
    <property type="entry name" value="Adenylosuccinate synthetase, chloroplastic"/>
    <property type="match status" value="1"/>
</dbReference>
<dbReference type="AlphaFoldDB" id="A0AAD3HSX2"/>
<feature type="binding site" evidence="9">
    <location>
        <position position="91"/>
    </location>
    <ligand>
        <name>Mg(2+)</name>
        <dbReference type="ChEBI" id="CHEBI:18420"/>
    </ligand>
</feature>
<dbReference type="HAMAP" id="MF_00011">
    <property type="entry name" value="Adenylosucc_synth"/>
    <property type="match status" value="1"/>
</dbReference>
<dbReference type="Proteomes" id="UP001054857">
    <property type="component" value="Unassembled WGS sequence"/>
</dbReference>
<keyword evidence="4 9" id="KW-0547">Nucleotide-binding</keyword>
<feature type="binding site" evidence="9">
    <location>
        <position position="197"/>
    </location>
    <ligand>
        <name>IMP</name>
        <dbReference type="ChEBI" id="CHEBI:58053"/>
        <note>ligand shared between dimeric partners</note>
    </ligand>
</feature>
<evidence type="ECO:0000256" key="10">
    <source>
        <dbReference type="PROSITE-ProRule" id="PRU10134"/>
    </source>
</evidence>
<dbReference type="GO" id="GO:0044208">
    <property type="term" value="P:'de novo' AMP biosynthetic process"/>
    <property type="evidence" value="ECO:0007669"/>
    <property type="project" value="UniProtKB-UniRule"/>
</dbReference>
<comment type="function">
    <text evidence="11">Plays an important role in the de novo pathway of purine nucleotide biosynthesis.</text>
</comment>
<dbReference type="Gene3D" id="3.40.440.10">
    <property type="entry name" value="Adenylosuccinate Synthetase, subunit A, domain 1"/>
    <property type="match status" value="1"/>
</dbReference>
<evidence type="ECO:0000256" key="2">
    <source>
        <dbReference type="ARBA" id="ARBA00022598"/>
    </source>
</evidence>
<evidence type="ECO:0000256" key="1">
    <source>
        <dbReference type="ARBA" id="ARBA00011738"/>
    </source>
</evidence>
<evidence type="ECO:0000313" key="13">
    <source>
        <dbReference type="Proteomes" id="UP001054857"/>
    </source>
</evidence>
<feature type="binding site" evidence="9">
    <location>
        <begin position="382"/>
        <end position="384"/>
    </location>
    <ligand>
        <name>GTP</name>
        <dbReference type="ChEBI" id="CHEBI:37565"/>
    </ligand>
</feature>
<dbReference type="PROSITE" id="PS01266">
    <property type="entry name" value="ADENYLOSUCCIN_SYN_1"/>
    <property type="match status" value="1"/>
</dbReference>
<dbReference type="FunFam" id="3.90.170.10:FF:000001">
    <property type="entry name" value="Adenylosuccinate synthetase"/>
    <property type="match status" value="1"/>
</dbReference>
<comment type="pathway">
    <text evidence="9 11">Purine metabolism; AMP biosynthesis via de novo pathway; AMP from IMP: step 1/2.</text>
</comment>
<dbReference type="InterPro" id="IPR042111">
    <property type="entry name" value="Adenylosuccinate_synth_dom3"/>
</dbReference>
<dbReference type="EC" id="6.3.4.4" evidence="9"/>
<keyword evidence="2 9" id="KW-0436">Ligase</keyword>
<dbReference type="NCBIfam" id="TIGR00184">
    <property type="entry name" value="purA"/>
    <property type="match status" value="1"/>
</dbReference>
<feature type="binding site" evidence="9">
    <location>
        <begin position="465"/>
        <end position="467"/>
    </location>
    <ligand>
        <name>GTP</name>
        <dbReference type="ChEBI" id="CHEBI:37565"/>
    </ligand>
</feature>
<dbReference type="GO" id="GO:0000287">
    <property type="term" value="F:magnesium ion binding"/>
    <property type="evidence" value="ECO:0007669"/>
    <property type="project" value="UniProtKB-UniRule"/>
</dbReference>
<feature type="binding site" evidence="9">
    <location>
        <begin position="91"/>
        <end position="93"/>
    </location>
    <ligand>
        <name>GTP</name>
        <dbReference type="ChEBI" id="CHEBI:37565"/>
    </ligand>
</feature>
<keyword evidence="13" id="KW-1185">Reference proteome</keyword>
<dbReference type="CDD" id="cd03108">
    <property type="entry name" value="AdSS"/>
    <property type="match status" value="1"/>
</dbReference>
<reference evidence="12 13" key="1">
    <citation type="journal article" date="2021" name="Sci. Rep.">
        <title>Genome sequencing of the multicellular alga Astrephomene provides insights into convergent evolution of germ-soma differentiation.</title>
        <authorList>
            <person name="Yamashita S."/>
            <person name="Yamamoto K."/>
            <person name="Matsuzaki R."/>
            <person name="Suzuki S."/>
            <person name="Yamaguchi H."/>
            <person name="Hirooka S."/>
            <person name="Minakuchi Y."/>
            <person name="Miyagishima S."/>
            <person name="Kawachi M."/>
            <person name="Toyoda A."/>
            <person name="Nozaki H."/>
        </authorList>
    </citation>
    <scope>NUCLEOTIDE SEQUENCE [LARGE SCALE GENOMIC DNA]</scope>
    <source>
        <strain evidence="12 13">NIES-4017</strain>
    </source>
</reference>
<feature type="binding site" evidence="9">
    <location>
        <begin position="89"/>
        <end position="92"/>
    </location>
    <ligand>
        <name>IMP</name>
        <dbReference type="ChEBI" id="CHEBI:58053"/>
    </ligand>
</feature>
<evidence type="ECO:0000256" key="9">
    <source>
        <dbReference type="HAMAP-Rule" id="MF_03125"/>
    </source>
</evidence>
<evidence type="ECO:0000256" key="11">
    <source>
        <dbReference type="RuleBase" id="RU000520"/>
    </source>
</evidence>
<keyword evidence="9" id="KW-0150">Chloroplast</keyword>
<organism evidence="12 13">
    <name type="scientific">Astrephomene gubernaculifera</name>
    <dbReference type="NCBI Taxonomy" id="47775"/>
    <lineage>
        <taxon>Eukaryota</taxon>
        <taxon>Viridiplantae</taxon>
        <taxon>Chlorophyta</taxon>
        <taxon>core chlorophytes</taxon>
        <taxon>Chlorophyceae</taxon>
        <taxon>CS clade</taxon>
        <taxon>Chlamydomonadales</taxon>
        <taxon>Astrephomenaceae</taxon>
        <taxon>Astrephomene</taxon>
    </lineage>
</organism>
<dbReference type="InterPro" id="IPR027417">
    <property type="entry name" value="P-loop_NTPase"/>
</dbReference>
<feature type="binding site" evidence="9">
    <location>
        <begin position="63"/>
        <end position="69"/>
    </location>
    <ligand>
        <name>GTP</name>
        <dbReference type="ChEBI" id="CHEBI:37565"/>
    </ligand>
</feature>
<dbReference type="InterPro" id="IPR033128">
    <property type="entry name" value="Adenylosuccin_syn_Lys_AS"/>
</dbReference>
<feature type="binding site" evidence="9">
    <location>
        <position position="64"/>
    </location>
    <ligand>
        <name>Mg(2+)</name>
        <dbReference type="ChEBI" id="CHEBI:18420"/>
    </ligand>
</feature>
<dbReference type="GO" id="GO:0009507">
    <property type="term" value="C:chloroplast"/>
    <property type="evidence" value="ECO:0007669"/>
    <property type="project" value="UniProtKB-SubCell"/>
</dbReference>
<comment type="catalytic activity">
    <reaction evidence="8 9 11">
        <text>IMP + L-aspartate + GTP = N(6)-(1,2-dicarboxyethyl)-AMP + GDP + phosphate + 2 H(+)</text>
        <dbReference type="Rhea" id="RHEA:15753"/>
        <dbReference type="ChEBI" id="CHEBI:15378"/>
        <dbReference type="ChEBI" id="CHEBI:29991"/>
        <dbReference type="ChEBI" id="CHEBI:37565"/>
        <dbReference type="ChEBI" id="CHEBI:43474"/>
        <dbReference type="ChEBI" id="CHEBI:57567"/>
        <dbReference type="ChEBI" id="CHEBI:58053"/>
        <dbReference type="ChEBI" id="CHEBI:58189"/>
        <dbReference type="EC" id="6.3.4.4"/>
    </reaction>
</comment>
<dbReference type="Gene3D" id="1.10.300.10">
    <property type="entry name" value="Adenylosuccinate Synthetase, subunit A, domain 2"/>
    <property type="match status" value="1"/>
</dbReference>
<feature type="active site" description="Proton donor" evidence="9">
    <location>
        <position position="92"/>
    </location>
</feature>
<comment type="similarity">
    <text evidence="9 11">Belongs to the adenylosuccinate synthetase family.</text>
</comment>
<evidence type="ECO:0000256" key="3">
    <source>
        <dbReference type="ARBA" id="ARBA00022723"/>
    </source>
</evidence>
<keyword evidence="7 9" id="KW-0342">GTP-binding</keyword>
<comment type="function">
    <text evidence="9">Plays an important role in the de novo pathway and in the salvage pathway of purine nucleotide biosynthesis. Catalyzes the first commited step in the biosynthesis of AMP from IMP.</text>
</comment>
<dbReference type="GO" id="GO:0046040">
    <property type="term" value="P:IMP metabolic process"/>
    <property type="evidence" value="ECO:0007669"/>
    <property type="project" value="TreeGrafter"/>
</dbReference>
<feature type="active site" evidence="10">
    <location>
        <position position="194"/>
    </location>
</feature>
<dbReference type="SUPFAM" id="SSF52540">
    <property type="entry name" value="P-loop containing nucleoside triphosphate hydrolases"/>
    <property type="match status" value="1"/>
</dbReference>
<dbReference type="PANTHER" id="PTHR11846">
    <property type="entry name" value="ADENYLOSUCCINATE SYNTHETASE"/>
    <property type="match status" value="1"/>
</dbReference>
<accession>A0AAD3HSX2</accession>
<dbReference type="InterPro" id="IPR042109">
    <property type="entry name" value="Adenylosuccinate_synth_dom1"/>
</dbReference>
<feature type="binding site" evidence="9">
    <location>
        <position position="183"/>
    </location>
    <ligand>
        <name>IMP</name>
        <dbReference type="ChEBI" id="CHEBI:58053"/>
    </ligand>
</feature>
<comment type="subunit">
    <text evidence="1 9">Homodimer.</text>
</comment>
<dbReference type="Pfam" id="PF00709">
    <property type="entry name" value="Adenylsucc_synt"/>
    <property type="match status" value="1"/>
</dbReference>
<feature type="binding site" evidence="9">
    <location>
        <position position="290"/>
    </location>
    <ligand>
        <name>IMP</name>
        <dbReference type="ChEBI" id="CHEBI:58053"/>
    </ligand>
</feature>
<keyword evidence="6 9" id="KW-0460">Magnesium</keyword>
<dbReference type="InterPro" id="IPR018220">
    <property type="entry name" value="Adenylosuccin_syn_GTP-bd"/>
</dbReference>
<dbReference type="EMBL" id="BMAR01000056">
    <property type="protein sequence ID" value="GFR51948.1"/>
    <property type="molecule type" value="Genomic_DNA"/>
</dbReference>
<evidence type="ECO:0000256" key="8">
    <source>
        <dbReference type="ARBA" id="ARBA00050432"/>
    </source>
</evidence>
<proteinExistence type="inferred from homology"/>
<keyword evidence="9" id="KW-0934">Plastid</keyword>
<dbReference type="InterPro" id="IPR042110">
    <property type="entry name" value="Adenylosuccinate_synth_dom2"/>
</dbReference>
<dbReference type="NCBIfam" id="NF002223">
    <property type="entry name" value="PRK01117.1"/>
    <property type="match status" value="1"/>
</dbReference>
<dbReference type="InterPro" id="IPR001114">
    <property type="entry name" value="Adenylosuccinate_synthetase"/>
</dbReference>
<evidence type="ECO:0000256" key="6">
    <source>
        <dbReference type="ARBA" id="ARBA00022842"/>
    </source>
</evidence>
<protein>
    <recommendedName>
        <fullName evidence="9">Adenylosuccinate synthetase, chloroplastic</fullName>
        <shortName evidence="9">AMPSase</shortName>
        <shortName evidence="9">AdSS</shortName>
        <ecNumber evidence="9">6.3.4.4</ecNumber>
    </recommendedName>
    <alternativeName>
        <fullName evidence="9">IMP--aspartate ligase</fullName>
    </alternativeName>
</protein>
<feature type="binding site" evidence="9">
    <location>
        <position position="275"/>
    </location>
    <ligand>
        <name>IMP</name>
        <dbReference type="ChEBI" id="CHEBI:58053"/>
    </ligand>
</feature>
<comment type="caution">
    <text evidence="12">The sequence shown here is derived from an EMBL/GenBank/DDBJ whole genome shotgun (WGS) entry which is preliminary data.</text>
</comment>
<dbReference type="PROSITE" id="PS00513">
    <property type="entry name" value="ADENYLOSUCCIN_SYN_2"/>
    <property type="match status" value="1"/>
</dbReference>
<feature type="binding site" evidence="9">
    <location>
        <begin position="350"/>
        <end position="356"/>
    </location>
    <ligand>
        <name>substrate</name>
    </ligand>
</feature>
<feature type="binding site" evidence="9">
    <location>
        <position position="354"/>
    </location>
    <ligand>
        <name>IMP</name>
        <dbReference type="ChEBI" id="CHEBI:58053"/>
    </ligand>
</feature>
<gene>
    <name evidence="9" type="primary">PURA</name>
    <name evidence="12" type="ORF">Agub_g14470</name>
</gene>
<dbReference type="GO" id="GO:0004019">
    <property type="term" value="F:adenylosuccinate synthase activity"/>
    <property type="evidence" value="ECO:0007669"/>
    <property type="project" value="UniProtKB-UniRule"/>
</dbReference>
<feature type="binding site" evidence="9">
    <location>
        <position position="356"/>
    </location>
    <ligand>
        <name>GTP</name>
        <dbReference type="ChEBI" id="CHEBI:37565"/>
    </ligand>
</feature>
<evidence type="ECO:0000313" key="12">
    <source>
        <dbReference type="EMBL" id="GFR51948.1"/>
    </source>
</evidence>
<feature type="binding site" evidence="9">
    <location>
        <begin position="64"/>
        <end position="67"/>
    </location>
    <ligand>
        <name>IMP</name>
        <dbReference type="ChEBI" id="CHEBI:58053"/>
    </ligand>
</feature>
<keyword evidence="3 9" id="KW-0479">Metal-binding</keyword>
<dbReference type="SMART" id="SM00788">
    <property type="entry name" value="Adenylsucc_synt"/>
    <property type="match status" value="1"/>
</dbReference>
<evidence type="ECO:0000256" key="5">
    <source>
        <dbReference type="ARBA" id="ARBA00022755"/>
    </source>
</evidence>
<keyword evidence="5 9" id="KW-0658">Purine biosynthesis</keyword>
<dbReference type="GO" id="GO:0005525">
    <property type="term" value="F:GTP binding"/>
    <property type="evidence" value="ECO:0007669"/>
    <property type="project" value="UniProtKB-UniRule"/>
</dbReference>
<feature type="active site" description="Proton acceptor" evidence="9">
    <location>
        <position position="64"/>
    </location>
</feature>
<dbReference type="PANTHER" id="PTHR11846:SF0">
    <property type="entry name" value="ADENYLOSUCCINATE SYNTHETASE"/>
    <property type="match status" value="1"/>
</dbReference>
<comment type="subcellular location">
    <subcellularLocation>
        <location evidence="9">Plastid</location>
        <location evidence="9">Chloroplast</location>
    </subcellularLocation>
</comment>
<dbReference type="Gene3D" id="3.90.170.10">
    <property type="entry name" value="Adenylosuccinate Synthetase, subunit A, domain 3"/>
    <property type="match status" value="1"/>
</dbReference>
<sequence length="482" mass="52345">MLFSQAPVAGRPAQRAGRTSAPYRFTRICPTRTLCQSRPAAPAAAAAERFDAQVCVVLGTQWGDEGKGKLVDILAQQYDIVARAQGGANAGHTIYDDAGNKYALHLVPSGILNQKATCVIGNGVVLHLPGLFEEIANLQKKGISVGDRLKISDRAHLLFDLHKEIDGLREAELAGSGKQIGTTKRGIGPAYSSKATRNGLRVCDLRKLDSFAEKLRKLSMDGSKRFGSGFEYDVEADIQKYHELAQKVLPFVTDTVEFLHTAHDEGKRILIEGANATMLDVDFGTYPYVTSSNPSVGGIATGLGLPPSKYDALVGVVKAYTTRVGAGPYPTEVFGELAEGLREIGREYGTTTGRPRRIGWMDIVALRYTCRINGLTHLNITKLDVLSELPEIKIGVGYKTKEGQVLRSVPADLETLENVEVVYETLPGWQSDISAVRDWKDMPQAAKDYVQRIEDLIGIHCKWIGVGPGRDALVVKPAVGKC</sequence>
<name>A0AAD3HSX2_9CHLO</name>